<gene>
    <name evidence="1" type="ORF">FO440_09655</name>
</gene>
<accession>A0A556MX13</accession>
<name>A0A556MX13_9SPHI</name>
<dbReference type="Proteomes" id="UP000318733">
    <property type="component" value="Unassembled WGS sequence"/>
</dbReference>
<reference evidence="1 2" key="1">
    <citation type="submission" date="2019-07" db="EMBL/GenBank/DDBJ databases">
        <authorList>
            <person name="Huq M.A."/>
        </authorList>
    </citation>
    <scope>NUCLEOTIDE SEQUENCE [LARGE SCALE GENOMIC DNA]</scope>
    <source>
        <strain evidence="1 2">MAH-19</strain>
    </source>
</reference>
<dbReference type="AlphaFoldDB" id="A0A556MX13"/>
<evidence type="ECO:0000313" key="1">
    <source>
        <dbReference type="EMBL" id="TSJ44422.1"/>
    </source>
</evidence>
<dbReference type="RefSeq" id="WP_144247983.1">
    <property type="nucleotide sequence ID" value="NZ_VLPK01000001.1"/>
</dbReference>
<comment type="caution">
    <text evidence="1">The sequence shown here is derived from an EMBL/GenBank/DDBJ whole genome shotgun (WGS) entry which is preliminary data.</text>
</comment>
<protein>
    <submittedName>
        <fullName evidence="1">Uncharacterized protein</fullName>
    </submittedName>
</protein>
<keyword evidence="2" id="KW-1185">Reference proteome</keyword>
<proteinExistence type="predicted"/>
<organism evidence="1 2">
    <name type="scientific">Mucilaginibacter corticis</name>
    <dbReference type="NCBI Taxonomy" id="2597670"/>
    <lineage>
        <taxon>Bacteria</taxon>
        <taxon>Pseudomonadati</taxon>
        <taxon>Bacteroidota</taxon>
        <taxon>Sphingobacteriia</taxon>
        <taxon>Sphingobacteriales</taxon>
        <taxon>Sphingobacteriaceae</taxon>
        <taxon>Mucilaginibacter</taxon>
    </lineage>
</organism>
<evidence type="ECO:0000313" key="2">
    <source>
        <dbReference type="Proteomes" id="UP000318733"/>
    </source>
</evidence>
<dbReference type="OrthoDB" id="769901at2"/>
<dbReference type="EMBL" id="VLPK01000001">
    <property type="protein sequence ID" value="TSJ44422.1"/>
    <property type="molecule type" value="Genomic_DNA"/>
</dbReference>
<sequence length="90" mass="10443">MENYAITVGKGKEEHHFEVGEYAHHEEDKCKYRVYENGSYVASFTPDSHDFLQICQNPGQIDEEVLHLLAEKIEAHHPHGINDNIRKLKL</sequence>